<dbReference type="SUPFAM" id="SSF50475">
    <property type="entry name" value="FMN-binding split barrel"/>
    <property type="match status" value="1"/>
</dbReference>
<comment type="caution">
    <text evidence="1">The sequence shown here is derived from an EMBL/GenBank/DDBJ whole genome shotgun (WGS) entry which is preliminary data.</text>
</comment>
<keyword evidence="2" id="KW-1185">Reference proteome</keyword>
<dbReference type="InterPro" id="IPR012349">
    <property type="entry name" value="Split_barrel_FMN-bd"/>
</dbReference>
<evidence type="ECO:0000313" key="2">
    <source>
        <dbReference type="Proteomes" id="UP000316747"/>
    </source>
</evidence>
<dbReference type="Proteomes" id="UP000316747">
    <property type="component" value="Unassembled WGS sequence"/>
</dbReference>
<proteinExistence type="predicted"/>
<dbReference type="EMBL" id="VFPM01000004">
    <property type="protein sequence ID" value="TQM57433.1"/>
    <property type="molecule type" value="Genomic_DNA"/>
</dbReference>
<protein>
    <submittedName>
        <fullName evidence="1">Nitroimidazol reductase NimA-like FMN-containing flavoprotein (Pyridoxamine 5'-phosphate oxidase superfamily)</fullName>
    </submittedName>
</protein>
<dbReference type="Gene3D" id="2.30.110.10">
    <property type="entry name" value="Electron Transport, Fmn-binding Protein, Chain A"/>
    <property type="match status" value="1"/>
</dbReference>
<dbReference type="InterPro" id="IPR024747">
    <property type="entry name" value="Pyridox_Oxase-rel"/>
</dbReference>
<accession>A0A543HGL8</accession>
<name>A0A543HGL8_9MICO</name>
<dbReference type="Pfam" id="PF12900">
    <property type="entry name" value="Pyridox_ox_2"/>
    <property type="match status" value="1"/>
</dbReference>
<dbReference type="RefSeq" id="WP_141846864.1">
    <property type="nucleotide sequence ID" value="NZ_VFPM01000004.1"/>
</dbReference>
<reference evidence="1 2" key="1">
    <citation type="submission" date="2019-06" db="EMBL/GenBank/DDBJ databases">
        <title>Genome sequencing of plant associated microbes to promote plant fitness in Sorghum bicolor and Oryza sativa.</title>
        <authorList>
            <person name="Coleman-Derr D."/>
        </authorList>
    </citation>
    <scope>NUCLEOTIDE SEQUENCE [LARGE SCALE GENOMIC DNA]</scope>
    <source>
        <strain evidence="1 2">KV-663</strain>
    </source>
</reference>
<dbReference type="OrthoDB" id="7062584at2"/>
<gene>
    <name evidence="1" type="ORF">FBY41_4257</name>
</gene>
<sequence length="145" mass="16698">MSSNDTNPVHELHPEECWEFLRTHEFGRLGYHLADEVHIVPINYAVKDDRLYFLTAEGSKLLGVTMNADVAFEVDEVVDEHATSVVVRGRARHLEGSAAWIIDQLPLRPWVDTEKYIVVEIRADEVTGRRFDLHRPWLHARVDTA</sequence>
<organism evidence="1 2">
    <name type="scientific">Humibacillus xanthopallidus</name>
    <dbReference type="NCBI Taxonomy" id="412689"/>
    <lineage>
        <taxon>Bacteria</taxon>
        <taxon>Bacillati</taxon>
        <taxon>Actinomycetota</taxon>
        <taxon>Actinomycetes</taxon>
        <taxon>Micrococcales</taxon>
        <taxon>Intrasporangiaceae</taxon>
        <taxon>Humibacillus</taxon>
    </lineage>
</organism>
<dbReference type="AlphaFoldDB" id="A0A543HGL8"/>
<evidence type="ECO:0000313" key="1">
    <source>
        <dbReference type="EMBL" id="TQM57433.1"/>
    </source>
</evidence>